<feature type="transmembrane region" description="Helical" evidence="1">
    <location>
        <begin position="131"/>
        <end position="150"/>
    </location>
</feature>
<reference evidence="3" key="1">
    <citation type="submission" date="2016-09" db="EMBL/GenBank/DDBJ databases">
        <authorList>
            <person name="Koehorst J."/>
        </authorList>
    </citation>
    <scope>NUCLEOTIDE SEQUENCE [LARGE SCALE GENOMIC DNA]</scope>
</reference>
<evidence type="ECO:0000313" key="3">
    <source>
        <dbReference type="Proteomes" id="UP000176204"/>
    </source>
</evidence>
<name>A0A1H6KNA2_9BACT</name>
<dbReference type="RefSeq" id="WP_067772678.1">
    <property type="nucleotide sequence ID" value="NZ_LIGX01000002.1"/>
</dbReference>
<keyword evidence="3" id="KW-1185">Reference proteome</keyword>
<dbReference type="EMBL" id="LT629973">
    <property type="protein sequence ID" value="SEH72990.1"/>
    <property type="molecule type" value="Genomic_DNA"/>
</dbReference>
<feature type="transmembrane region" description="Helical" evidence="1">
    <location>
        <begin position="6"/>
        <end position="31"/>
    </location>
</feature>
<protein>
    <submittedName>
        <fullName evidence="2">Uncharacterized protein</fullName>
    </submittedName>
</protein>
<keyword evidence="1" id="KW-0812">Transmembrane</keyword>
<evidence type="ECO:0000313" key="2">
    <source>
        <dbReference type="EMBL" id="SEH72990.1"/>
    </source>
</evidence>
<proteinExistence type="predicted"/>
<accession>A0A1H6KNA2</accession>
<feature type="transmembrane region" description="Helical" evidence="1">
    <location>
        <begin position="97"/>
        <end position="119"/>
    </location>
</feature>
<dbReference type="KEGG" id="agl:PYTT_0289"/>
<gene>
    <name evidence="2" type="ORF">PYTT_0289</name>
</gene>
<organism evidence="2 3">
    <name type="scientific">Akkermansia glycaniphila</name>
    <dbReference type="NCBI Taxonomy" id="1679444"/>
    <lineage>
        <taxon>Bacteria</taxon>
        <taxon>Pseudomonadati</taxon>
        <taxon>Verrucomicrobiota</taxon>
        <taxon>Verrucomicrobiia</taxon>
        <taxon>Verrucomicrobiales</taxon>
        <taxon>Akkermansiaceae</taxon>
        <taxon>Akkermansia</taxon>
    </lineage>
</organism>
<keyword evidence="1" id="KW-1133">Transmembrane helix</keyword>
<keyword evidence="1" id="KW-0472">Membrane</keyword>
<sequence length="157" mass="17391">MMPSLLFPVDLFFCVFFLFATPVLVFVLITFNKEKNVRLRMQEESVGALVRLWLSIVLAGVAGFFMLRAYLVLSLIILFADAESGMAERGGLCSIEWYFIGGLLFYGAVSVLMAVAPVLAARCMGFRMAPWVWIGLPVAAIVPYVAYVGMEVMKGLM</sequence>
<dbReference type="AlphaFoldDB" id="A0A1H6KNA2"/>
<evidence type="ECO:0000256" key="1">
    <source>
        <dbReference type="SAM" id="Phobius"/>
    </source>
</evidence>
<dbReference type="Proteomes" id="UP000176204">
    <property type="component" value="Chromosome I"/>
</dbReference>
<feature type="transmembrane region" description="Helical" evidence="1">
    <location>
        <begin position="52"/>
        <end position="77"/>
    </location>
</feature>